<organism evidence="1 2">
    <name type="scientific">Petrolisthes cinctipes</name>
    <name type="common">Flat porcelain crab</name>
    <dbReference type="NCBI Taxonomy" id="88211"/>
    <lineage>
        <taxon>Eukaryota</taxon>
        <taxon>Metazoa</taxon>
        <taxon>Ecdysozoa</taxon>
        <taxon>Arthropoda</taxon>
        <taxon>Crustacea</taxon>
        <taxon>Multicrustacea</taxon>
        <taxon>Malacostraca</taxon>
        <taxon>Eumalacostraca</taxon>
        <taxon>Eucarida</taxon>
        <taxon>Decapoda</taxon>
        <taxon>Pleocyemata</taxon>
        <taxon>Anomura</taxon>
        <taxon>Galatheoidea</taxon>
        <taxon>Porcellanidae</taxon>
        <taxon>Petrolisthes</taxon>
    </lineage>
</organism>
<name>A0AAE1F3C5_PETCI</name>
<protein>
    <submittedName>
        <fullName evidence="1">Uncharacterized protein</fullName>
    </submittedName>
</protein>
<sequence>MRRCWATEPADRLKFPDILTRLKRLQHEQKFRPTAPALPSTVLPPVTYSELCLHDEGTLQLDSDQYLVPKKHEPREYITVLSGDAVC</sequence>
<evidence type="ECO:0000313" key="2">
    <source>
        <dbReference type="Proteomes" id="UP001286313"/>
    </source>
</evidence>
<gene>
    <name evidence="1" type="ORF">Pcinc_028226</name>
</gene>
<dbReference type="AlphaFoldDB" id="A0AAE1F3C5"/>
<reference evidence="1" key="1">
    <citation type="submission" date="2023-10" db="EMBL/GenBank/DDBJ databases">
        <title>Genome assemblies of two species of porcelain crab, Petrolisthes cinctipes and Petrolisthes manimaculis (Anomura: Porcellanidae).</title>
        <authorList>
            <person name="Angst P."/>
        </authorList>
    </citation>
    <scope>NUCLEOTIDE SEQUENCE</scope>
    <source>
        <strain evidence="1">PB745_01</strain>
        <tissue evidence="1">Gill</tissue>
    </source>
</reference>
<evidence type="ECO:0000313" key="1">
    <source>
        <dbReference type="EMBL" id="KAK3866225.1"/>
    </source>
</evidence>
<dbReference type="EMBL" id="JAWQEG010003438">
    <property type="protein sequence ID" value="KAK3866225.1"/>
    <property type="molecule type" value="Genomic_DNA"/>
</dbReference>
<comment type="caution">
    <text evidence="1">The sequence shown here is derived from an EMBL/GenBank/DDBJ whole genome shotgun (WGS) entry which is preliminary data.</text>
</comment>
<proteinExistence type="predicted"/>
<keyword evidence="2" id="KW-1185">Reference proteome</keyword>
<accession>A0AAE1F3C5</accession>
<dbReference type="Proteomes" id="UP001286313">
    <property type="component" value="Unassembled WGS sequence"/>
</dbReference>